<accession>A0ABV7PBV8</accession>
<sequence>MKVARSCAALLFAFALTLTLSPAAMAFDPPRRPNCGDTIYLVDVSSGLNTAAFRIVGVGLSKWLGGNGSGTLHFSATAGGKSSFFQSGASARDGARSGRVVIDGASHVAVHAWLDNSSGTTKCEKYMSF</sequence>
<dbReference type="Proteomes" id="UP001595645">
    <property type="component" value="Unassembled WGS sequence"/>
</dbReference>
<gene>
    <name evidence="2" type="ORF">ACFOSH_39160</name>
</gene>
<dbReference type="RefSeq" id="WP_378245980.1">
    <property type="nucleotide sequence ID" value="NZ_JBHRWK010000094.1"/>
</dbReference>
<feature type="signal peptide" evidence="1">
    <location>
        <begin position="1"/>
        <end position="26"/>
    </location>
</feature>
<evidence type="ECO:0000313" key="2">
    <source>
        <dbReference type="EMBL" id="MFC3455489.1"/>
    </source>
</evidence>
<protein>
    <submittedName>
        <fullName evidence="2">Uncharacterized protein</fullName>
    </submittedName>
</protein>
<evidence type="ECO:0000256" key="1">
    <source>
        <dbReference type="SAM" id="SignalP"/>
    </source>
</evidence>
<reference evidence="3" key="1">
    <citation type="journal article" date="2019" name="Int. J. Syst. Evol. Microbiol.">
        <title>The Global Catalogue of Microorganisms (GCM) 10K type strain sequencing project: providing services to taxonomists for standard genome sequencing and annotation.</title>
        <authorList>
            <consortium name="The Broad Institute Genomics Platform"/>
            <consortium name="The Broad Institute Genome Sequencing Center for Infectious Disease"/>
            <person name="Wu L."/>
            <person name="Ma J."/>
        </authorList>
    </citation>
    <scope>NUCLEOTIDE SEQUENCE [LARGE SCALE GENOMIC DNA]</scope>
    <source>
        <strain evidence="3">CGMCC 4.7676</strain>
    </source>
</reference>
<comment type="caution">
    <text evidence="2">The sequence shown here is derived from an EMBL/GenBank/DDBJ whole genome shotgun (WGS) entry which is preliminary data.</text>
</comment>
<keyword evidence="1" id="KW-0732">Signal</keyword>
<feature type="chain" id="PRO_5045966333" evidence="1">
    <location>
        <begin position="27"/>
        <end position="129"/>
    </location>
</feature>
<proteinExistence type="predicted"/>
<name>A0ABV7PBV8_9PSEU</name>
<evidence type="ECO:0000313" key="3">
    <source>
        <dbReference type="Proteomes" id="UP001595645"/>
    </source>
</evidence>
<keyword evidence="3" id="KW-1185">Reference proteome</keyword>
<dbReference type="EMBL" id="JBHRWK010000094">
    <property type="protein sequence ID" value="MFC3455489.1"/>
    <property type="molecule type" value="Genomic_DNA"/>
</dbReference>
<organism evidence="2 3">
    <name type="scientific">Amycolatopsis speibonae</name>
    <dbReference type="NCBI Taxonomy" id="1450224"/>
    <lineage>
        <taxon>Bacteria</taxon>
        <taxon>Bacillati</taxon>
        <taxon>Actinomycetota</taxon>
        <taxon>Actinomycetes</taxon>
        <taxon>Pseudonocardiales</taxon>
        <taxon>Pseudonocardiaceae</taxon>
        <taxon>Amycolatopsis</taxon>
    </lineage>
</organism>